<name>A0A847SHU3_9NEIS</name>
<reference evidence="3 4" key="1">
    <citation type="submission" date="2020-04" db="EMBL/GenBank/DDBJ databases">
        <title>Draft genome of Leeia sp. IMCC25680.</title>
        <authorList>
            <person name="Song J."/>
            <person name="Cho J.-C."/>
        </authorList>
    </citation>
    <scope>NUCLEOTIDE SEQUENCE [LARGE SCALE GENOMIC DNA]</scope>
    <source>
        <strain evidence="3 4">IMCC25680</strain>
    </source>
</reference>
<dbReference type="Proteomes" id="UP000587991">
    <property type="component" value="Unassembled WGS sequence"/>
</dbReference>
<dbReference type="SUPFAM" id="SSF54427">
    <property type="entry name" value="NTF2-like"/>
    <property type="match status" value="1"/>
</dbReference>
<gene>
    <name evidence="3" type="ORF">HF682_17340</name>
</gene>
<comment type="similarity">
    <text evidence="1">Belongs to the UPF0225 family.</text>
</comment>
<accession>A0A847SHU3</accession>
<proteinExistence type="inferred from homology"/>
<evidence type="ECO:0000256" key="1">
    <source>
        <dbReference type="HAMAP-Rule" id="MF_00612"/>
    </source>
</evidence>
<dbReference type="EMBL" id="JABAIM010000005">
    <property type="protein sequence ID" value="NLR76936.1"/>
    <property type="molecule type" value="Genomic_DNA"/>
</dbReference>
<dbReference type="PANTHER" id="PTHR33747">
    <property type="entry name" value="UPF0225 PROTEIN SCO1677"/>
    <property type="match status" value="1"/>
</dbReference>
<evidence type="ECO:0000313" key="4">
    <source>
        <dbReference type="Proteomes" id="UP000587991"/>
    </source>
</evidence>
<evidence type="ECO:0000259" key="2">
    <source>
        <dbReference type="Pfam" id="PF17775"/>
    </source>
</evidence>
<keyword evidence="4" id="KW-1185">Reference proteome</keyword>
<feature type="domain" description="YchJ-like middle NTF2-like" evidence="2">
    <location>
        <begin position="37"/>
        <end position="130"/>
    </location>
</feature>
<protein>
    <recommendedName>
        <fullName evidence="1">UPF0225 protein HF682_17340</fullName>
    </recommendedName>
</protein>
<dbReference type="InterPro" id="IPR023006">
    <property type="entry name" value="YchJ-like"/>
</dbReference>
<dbReference type="HAMAP" id="MF_00612">
    <property type="entry name" value="UPF0225"/>
    <property type="match status" value="1"/>
</dbReference>
<dbReference type="PANTHER" id="PTHR33747:SF1">
    <property type="entry name" value="ADENYLATE CYCLASE-ASSOCIATED CAP C-TERMINAL DOMAIN-CONTAINING PROTEIN"/>
    <property type="match status" value="1"/>
</dbReference>
<organism evidence="3 4">
    <name type="scientific">Leeia aquatica</name>
    <dbReference type="NCBI Taxonomy" id="2725557"/>
    <lineage>
        <taxon>Bacteria</taxon>
        <taxon>Pseudomonadati</taxon>
        <taxon>Pseudomonadota</taxon>
        <taxon>Betaproteobacteria</taxon>
        <taxon>Neisseriales</taxon>
        <taxon>Leeiaceae</taxon>
        <taxon>Leeia</taxon>
    </lineage>
</organism>
<dbReference type="Pfam" id="PF17775">
    <property type="entry name" value="YchJ_M-like"/>
    <property type="match status" value="1"/>
</dbReference>
<sequence>MKRKPTPTPAPDCPCGSTLPLMQCCQPILNGQQAAPTAEALMRSRYTAYVLKDVHWLLASWHSRTRPAELDLAADDSRWLGLTVHEHQQQDADHATVRFTARYKVGGRAWRLHERSRFEREAGLWVYVDGEQDPAA</sequence>
<dbReference type="InterPro" id="IPR048469">
    <property type="entry name" value="YchJ-like_M"/>
</dbReference>
<comment type="caution">
    <text evidence="3">The sequence shown here is derived from an EMBL/GenBank/DDBJ whole genome shotgun (WGS) entry which is preliminary data.</text>
</comment>
<dbReference type="InterPro" id="IPR032710">
    <property type="entry name" value="NTF2-like_dom_sf"/>
</dbReference>
<dbReference type="AlphaFoldDB" id="A0A847SHU3"/>
<dbReference type="RefSeq" id="WP_168878602.1">
    <property type="nucleotide sequence ID" value="NZ_JABAIM010000005.1"/>
</dbReference>
<dbReference type="Gene3D" id="3.10.450.50">
    <property type="match status" value="1"/>
</dbReference>
<evidence type="ECO:0000313" key="3">
    <source>
        <dbReference type="EMBL" id="NLR76936.1"/>
    </source>
</evidence>